<feature type="domain" description="Carrier" evidence="7">
    <location>
        <begin position="4286"/>
        <end position="4362"/>
    </location>
</feature>
<feature type="compositionally biased region" description="Polar residues" evidence="6">
    <location>
        <begin position="4831"/>
        <end position="4845"/>
    </location>
</feature>
<dbReference type="InterPro" id="IPR045851">
    <property type="entry name" value="AMP-bd_C_sf"/>
</dbReference>
<dbReference type="PROSITE" id="PS00455">
    <property type="entry name" value="AMP_BINDING"/>
    <property type="match status" value="1"/>
</dbReference>
<dbReference type="Pfam" id="PF00550">
    <property type="entry name" value="PP-binding"/>
    <property type="match status" value="6"/>
</dbReference>
<dbReference type="Proteomes" id="UP000799444">
    <property type="component" value="Unassembled WGS sequence"/>
</dbReference>
<dbReference type="InterPro" id="IPR025110">
    <property type="entry name" value="AMP-bd_C"/>
</dbReference>
<keyword evidence="3" id="KW-0597">Phosphoprotein</keyword>
<feature type="domain" description="Carrier" evidence="7">
    <location>
        <begin position="4841"/>
        <end position="4917"/>
    </location>
</feature>
<evidence type="ECO:0000313" key="9">
    <source>
        <dbReference type="Proteomes" id="UP000799444"/>
    </source>
</evidence>
<dbReference type="Gene3D" id="3.30.559.30">
    <property type="entry name" value="Nonribosomal peptide synthetase, condensation domain"/>
    <property type="match status" value="6"/>
</dbReference>
<dbReference type="FunFam" id="3.30.300.30:FF:000015">
    <property type="entry name" value="Nonribosomal peptide synthase SidD"/>
    <property type="match status" value="2"/>
</dbReference>
<sequence length="5389" mass="597738">MQHAPIAELSILNRHPTIINGPGLLHDLVQRSPSPKQPAIDFLEDGSKRRTLSYASLHALSDGLAGTIAHAMARLKHASSIVPVYLPQSPELYIALLAILKAGKAFCSLHLDTPPDRLKFILNDLSAGILLTTSSQQAKLPSLENVKALLIDGELSKETNPTFPTALHTCPKDIAYVLYTSGSTGLPKAVQVSHGAATQSLLAQHRLIPDFSRFLQFASPTFDVSIFEIFFPWLRGKTVVGCNRARMLDDLPDVIRDMEIDAAELTPTVASNLLHGRNNVPGLKLLLTIGEMLTRHVIDEFGASDKNDGILWGMYGPTEAAIHCALQASFQTKDTAGCIGIPFETVSAFIARPLSPHQDPSKIEILPTGEIGELIVGGPQIAEGYLQRPEINAAAFFEHPDFGPLYRTGDKARVLPDGRLECLGRMTSGQIKIRGQRVELGEVESAIVRTEGCYAAAVIVDDNSLVAFCAVSSNATTKEDILESCKRWLPSYMVPSKISFVSQMPQLASGKIDRKALETQHHESKQISREEESDTALDENGLSLVSVVSKTLQQPVASHSLLSSVGLDSLRSIQIASSLREQGYNLSAVDVLSVNTCRELVELCQTKKGVDTTDRFSTANQPDNMRLDVPEFQDRLLQITEIIPCSPIQEAMLSETVSRSGAYCNWIEVEILQPCGLASLQRAIHTLANDNEILRSGFHIPSTSGNFTFVQIVWNSLLESQISEVTHFTKSYSLSSPESFLRPFQVQVNFTQGLPRLLFHIHHALYDGWSFDLMLRDLDDVLAGRKPKRRPQYREIVRYLATAPTDKSRDYWRNLLSDYSQQPLPNFNGRVLRQSRRCSKRGVSAVNSTQLFERATAFSVNPQVFFQAATVLMIGAYTGSHDIVIGTVTSGRTIPVSGIEAVFGPCLASLPLRVDISKCITAKALLEQIQAANRAMLAHSTIPLRNIAKNCSLQPHTQLFDVLFVWQQSLFSNEDRGLGVHITDSEDDLEFKITLEFEPREDSISYKLTYDNAFISDAQIAHLCRQIDDLVIGILQEAEEPLTTTQRCFTLESLSIGNPYPKQEHFSHGPAHAVEMWSMQSPEAQAVVLGARVNDTVLVQEVLTYANLNRRANKLARAIQEHQSGKDQLICVVLEKSIHLYISILAILKTGAGYLPIVPGSPSERLRKILVEANVQICVTDHQNAEQIPRQDGLTIIEVDKTDLSAHSEKNLDVQYNGSHLAYAVFTSGSTGAPKGVLVTQDNLMSNLAHLKSIYPTPKGSRMLQACSQAFDVSIFEIFFSWYTGMCLCTATKEDLFDNLEHAINQLSVTHLSLTPTVASLVDPSHVPKVQFLVTAGEALTEHVRRQWAGKGLYQGYGPSETTNICTVRAAVTANDLINNIGAPFRNTSVFVLNPENENIVPRGAIGELCFGGEQVFRGYLNMPELNAQKIINHPDFGRVYRSGDMGRLLPDNAILFTGRYDDQVKVRGHRIELGEVTSNVLDCAGVEDCVTLLVNQSGTSRHLVTFWVPTSSGGLMFEVLNHNHLRSTISRIYQSLSLQIPVYMVPSHLVPISRIPFTSQTKVDSRLLRAAYKALSAEFLDSVSLDPASINASVSLSENEKSIAHALAETLQMSESEVGQSTSFFTLGLDSISAIRFSNLLRTSGIASVSSSDILRNPTVARLAVLCKSAVSMDSSAHAAYSSVTDVFSDAQKSHIQRDLEMRGLRMERILPCTPLQEGMLSQGSSSRSYSYCNTMVFRVHGQMSRLQMCWAEMIKRHEILRTTFVPTDNSRFAYAQVVLSHHEPGWEHLEPNKFTPHEDAISRHLDDFKPPFTLGTRKSKDAMHLVFSCHHALYDATAISVLLGEIEAVYRKETLPPVVPYERVLRHMLSQDVVSADRYWALILGDVEPHFFPDVTGKTTHRVHETSTSSKTLDCPLSKAKSFCQENAISLLALVQAAWTKILYFCIGEEDVCFGNVVGGRTAPEEGIERLVAPCFNTIPVRLQFDFSGSNSDLIQKLHNLNLESLPFQSTPLRRIQQKFCRHSTRLFDTLVILQQPSNALDETIWALEEDLGHTDIPIVCEIVQDTSSDHLVMKLHHSITLLSAQDANLLAKIFERSFSSCVQFPQCAAKDTIGFPSTLLSGSNLSPTVLSVDETPLLHSAMEQNASQLPHHMALDFLHTSGNRTKWTFQDLNIGANQIAHALLERGVCTEDIVPVHIAKSPQFYASILGVLKSGAAFVPVHPDLPLARKQLMLSEIRPKAVVSTAKDTCDWYQEALHVDVDTLTQYSTKNPSAHRLTSTNLAYCLYTSGSTGLPKAVSMEHRAPTHTITASGSLIPWKHNSRLLQYAATTFDMCYYDCFLAWSFGFTLCAAEQDTMLNDIVAVVRELNVSLLDLTPSVASSITRTSVPSVEWLYCIGEAMTPGIVSEWEGACVNSYGPTEAAFCTTILPVRHDLKSTIIGRPFQSTSFAVFSRNDERMLPVLGIGELYIGGAQLAREYLGRPELTEQQFVHCNGKRFYKTGDIVRMLRDGNFEFIGRADEQVKIRGLRVELGEVSHVLEGSHEHIRAVTTQILKKSKQAKPQLVAFFEPSTKLDNDENRALKLAAEEAAIANLPSYMVPQHFIKIDRIPRSLAGKVDRKALAEIFSNIQDGSSKDGDTTVSAELHQWTEREEFIRDVFARLSQSPLREIGPTTSIYQLGLDSISAVQIAAALRKHGLVVTAVDVLKHTSCVELAEHISQSLEKVGKDFDFDFDFQAFHNRFAQELSLSELVHAGDIEAILPCTLVQQGILSQFISSGGHLYFNYIRFELRAKVRLQEVKQAWRAAVQSHPILRTGFTSTKDKKNPFVMIRYQNGAIQSPWEDIPEAESSNSVDDWIRLNKSRALDDLQQPPWRIRAVEEDGHVFLDMVMLHTLFDAQSLRVIFTDVLCAYRGQKIPRGPPIEPVLARMTRQTASNISSSEDFWKRYGKNVVSTRFPNLAPLRFEAAPPSVLTKRCVKSPLELLSGCKKANISLQTAGLASWAALLSAYTGESSITFGMVLSGRNFEDAESVVFPCITTVPFACKVDGDQFRFLKEVARLNADVQANQFTPLTDISRLMGFADEAMFDSIFSFLKLSEEDASNDLWTVVDESASADYPLSIELELHRDHLDFRLTYLPHVIPQGQASLILDQLDHLLCQYVDPDTANTGRNTFEQLLYSIAAPKQPILPSNTMILHELIELSMTRNPDAIALEFADAIKQDKYNSKCWTYSDLDKESNRVAHLIISQNVKPGELVGICFDKCPEASFATLGILRAGCAFVALDPDAPDDRKAFIITDSEAKVVLTMRKYVKSLSTISSSKILGLDSGYTRTLPTSKPTLERKVESWDRCYCLYTSGTTGTPKGCEITHENVVQALLSFERLFSGHWDQNSRWFQFASFHFDVSVLEQYWSWYVGIRVVSAPRDLLFEDLPRSLRVLGITHIDLTPSLARIVQPEDVPSLAKGVFITGGESLKQEILDVWGPKAVIYNGYGPTEATIGVTMSPRVPTNGKPSNIGLQFDNVGSFVLKPGSDIPVFRGAVGELCVTGKLVGKGYLNRPELTKERFPYLDRFGERVYRTGDLVRMLHDGSFEFLGRADDQVKLRGQRLEVGEINSVIKRSVSTCLDVATLILKHPKQQKDQLVSFMVVAPIASDEPKSVLKAADEAKKAKNACLKKLPTYMVPTHFVPLTALPLSTNNKADARKLKAMYEALSVADLQLLSSTESDEEATWTAGERKMCRVLADLLELSEAEIGKHTSFFELGLDSISAIGLTASLKQAGFSKAAASMVMKHSTISRLDEVLSIGSSSNNDRGSIIAAQQFVTAIQHRHRRDVAEALMFDAREIEFLVPCTSLQQGMIARSMNSNDGLYFNTFQFRLSQTVALDKLEEAWYRAYKALPILRTVFANTEDGHVQAIRRNGQFPWKSYDLPEGQLIEEHIAQLRSEWLQQNQKLLKKPFELVLVATPDYTLLAVHIFHALYDGTSIQRLFTIAYGMYNGSWDGETGPPFHEVLPYGPLRSPSVAKDFWRKEIVNHDPKASLSDYSITDTTPLTFTRRISGLSAFGSIRQKLKVTPQAMAQACWAYALHKYSKDKVCIGVVVSGRGIDYEGADRVIGPLFNTIPYIFDPGANESLGSMVKKTHEFNVAAHTYQHTPLRDILKWCKRKSSEPLFDNLFVYQVASTDNTWKKNDAWELLDEGAEADYPLALEVEHNSDDSLTLTMVIQGVALAAEISTQLLDEFERTLKMVLENPSTVMETYIAEGRGGSGGADNDSSDRPPAETGDSGDVAWGREATAIKEEIAELTSVENGSITQRTSILELGLDSIDAIKLSSRLKKRGINLPVSGIMRSLTITNMTKHISGTPTPWTQQPSSMIFNSHKRRLWATCERRGISLKDVESVLPLTPLQEGMVAEMVASKYTKYYNHDVLELAPATDIVRLRRAWNEVVKKSPILRTSFVQIDDTSVDFAFAQVINRSPHAFWKAIADQESPNFSEVFDSIRGEVARSSGADPLFHIRILKSGGAMYLILSIAHALYDGWSLGLLHADVQRAYSKSFKPRPSYEIALRNILTMTGVDALSFWRDFLTGANTSAFPRRAIADSMSLQPVHREERSSRLGLGDLISFAKKHKVSLQALGQAVFAFVLASYVHSLDVTFGSILSGRDDNAITNVLFPTMSTVAIRTILHGTRREMLQYVQENSNQVKLWQHFPLRRAQALSGVQGSLFESLFIYQKRMEEQGATGVELYHSIAGQSEVEYPVCVEMEIVGEVLLWRCAVKDEVFDLTGTHELLGRLDDVLENLLSDTDVPSIDITPEGISVCGLPPFRTESDAKDESSSLSKPTSQANSESATAKAIREVLSFVSKTPEDEITKGMTIFHIGLDSISAIKASSLLHKRGIQLAVGEMLKAGTVEKMALIVDERAPSSQENTPDTDTIINATLKEIDRESILHQIGIEEVHVEGVLPATAGQTYMLSAWLNAQGTNFYPEFRYRLEGSISVDSLRMAWKALVMANPILRISFAATVDNTTPFVQIILCNPQLQTFFFEDKKFENAKLERQGARQPYLSLFASKSLTGWDMRLQIHHALYDGVSLPLLMHQLQDLCNGSEPLSIPEVLPTLIASCYTPSACSNRKSFWTQYLNGIDPHLLSRRPSPPTHKIEIYKPRLLPSISRLHTLSRKHGLTMQSLFLAIIAKLYASLTSTPPSADIVIGIYLANRSHPLPHLATAPIPTLNIVPLRVSAPQDIDLTDVAAQIQYDVQEMSSTQNACVSLWEIDLWTGVKIDICVNFLTLPDSPRHEASVESVVIEPVGMWEEGVSRVVPLEHGHFEVPRELEAASAHVTKSYLHAVDIEATISGGAMDVGFFAPEEMVGLSEGERFIEEVQAALEGFLEEGEIE</sequence>
<dbReference type="InterPro" id="IPR020806">
    <property type="entry name" value="PKS_PP-bd"/>
</dbReference>
<dbReference type="GO" id="GO:0016874">
    <property type="term" value="F:ligase activity"/>
    <property type="evidence" value="ECO:0007669"/>
    <property type="project" value="UniProtKB-KW"/>
</dbReference>
<feature type="domain" description="Carrier" evidence="7">
    <location>
        <begin position="1595"/>
        <end position="1672"/>
    </location>
</feature>
<dbReference type="Gene3D" id="1.10.1200.10">
    <property type="entry name" value="ACP-like"/>
    <property type="match status" value="5"/>
</dbReference>
<keyword evidence="9" id="KW-1185">Reference proteome</keyword>
<gene>
    <name evidence="8" type="ORF">EJ04DRAFT_495911</name>
</gene>
<dbReference type="Gene3D" id="3.40.50.12780">
    <property type="entry name" value="N-terminal domain of ligase-like"/>
    <property type="match status" value="4"/>
</dbReference>
<dbReference type="PANTHER" id="PTHR45527">
    <property type="entry name" value="NONRIBOSOMAL PEPTIDE SYNTHETASE"/>
    <property type="match status" value="1"/>
</dbReference>
<keyword evidence="2" id="KW-0596">Phosphopantetheine</keyword>
<dbReference type="GO" id="GO:0005737">
    <property type="term" value="C:cytoplasm"/>
    <property type="evidence" value="ECO:0007669"/>
    <property type="project" value="TreeGrafter"/>
</dbReference>
<dbReference type="SMART" id="SM01294">
    <property type="entry name" value="PKS_PP_betabranch"/>
    <property type="match status" value="1"/>
</dbReference>
<dbReference type="FunFam" id="3.40.50.12780:FF:000024">
    <property type="entry name" value="Nonribosomal siderophore peptide synthase SidC"/>
    <property type="match status" value="2"/>
</dbReference>
<organism evidence="8 9">
    <name type="scientific">Polyplosphaeria fusca</name>
    <dbReference type="NCBI Taxonomy" id="682080"/>
    <lineage>
        <taxon>Eukaryota</taxon>
        <taxon>Fungi</taxon>
        <taxon>Dikarya</taxon>
        <taxon>Ascomycota</taxon>
        <taxon>Pezizomycotina</taxon>
        <taxon>Dothideomycetes</taxon>
        <taxon>Pleosporomycetidae</taxon>
        <taxon>Pleosporales</taxon>
        <taxon>Tetraplosphaeriaceae</taxon>
        <taxon>Polyplosphaeria</taxon>
    </lineage>
</organism>
<comment type="caution">
    <text evidence="8">The sequence shown here is derived from an EMBL/GenBank/DDBJ whole genome shotgun (WGS) entry which is preliminary data.</text>
</comment>
<dbReference type="PANTHER" id="PTHR45527:SF1">
    <property type="entry name" value="FATTY ACID SYNTHASE"/>
    <property type="match status" value="1"/>
</dbReference>
<dbReference type="PROSITE" id="PS00012">
    <property type="entry name" value="PHOSPHOPANTETHEINE"/>
    <property type="match status" value="5"/>
</dbReference>
<dbReference type="InterPro" id="IPR020845">
    <property type="entry name" value="AMP-binding_CS"/>
</dbReference>
<accession>A0A9P4V293</accession>
<dbReference type="NCBIfam" id="NF003417">
    <property type="entry name" value="PRK04813.1"/>
    <property type="match status" value="4"/>
</dbReference>
<evidence type="ECO:0000256" key="1">
    <source>
        <dbReference type="ARBA" id="ARBA00004924"/>
    </source>
</evidence>
<evidence type="ECO:0000313" key="8">
    <source>
        <dbReference type="EMBL" id="KAF2733065.1"/>
    </source>
</evidence>
<dbReference type="CDD" id="cd05918">
    <property type="entry name" value="A_NRPS_SidN3_like"/>
    <property type="match status" value="4"/>
</dbReference>
<proteinExistence type="inferred from homology"/>
<evidence type="ECO:0000256" key="3">
    <source>
        <dbReference type="ARBA" id="ARBA00022553"/>
    </source>
</evidence>
<dbReference type="GO" id="GO:0031177">
    <property type="term" value="F:phosphopantetheine binding"/>
    <property type="evidence" value="ECO:0007669"/>
    <property type="project" value="InterPro"/>
</dbReference>
<keyword evidence="4" id="KW-0436">Ligase</keyword>
<feature type="domain" description="Carrier" evidence="7">
    <location>
        <begin position="535"/>
        <end position="608"/>
    </location>
</feature>
<name>A0A9P4V293_9PLEO</name>
<dbReference type="InterPro" id="IPR006162">
    <property type="entry name" value="Ppantetheine_attach_site"/>
</dbReference>
<dbReference type="InterPro" id="IPR010071">
    <property type="entry name" value="AA_adenyl_dom"/>
</dbReference>
<evidence type="ECO:0000259" key="7">
    <source>
        <dbReference type="PROSITE" id="PS50075"/>
    </source>
</evidence>
<dbReference type="PROSITE" id="PS50075">
    <property type="entry name" value="CARRIER"/>
    <property type="match status" value="6"/>
</dbReference>
<evidence type="ECO:0000256" key="4">
    <source>
        <dbReference type="ARBA" id="ARBA00022598"/>
    </source>
</evidence>
<dbReference type="InterPro" id="IPR036736">
    <property type="entry name" value="ACP-like_sf"/>
</dbReference>
<dbReference type="GO" id="GO:0031169">
    <property type="term" value="P:ferrichrome biosynthetic process"/>
    <property type="evidence" value="ECO:0007669"/>
    <property type="project" value="UniProtKB-ARBA"/>
</dbReference>
<dbReference type="InterPro" id="IPR042099">
    <property type="entry name" value="ANL_N_sf"/>
</dbReference>
<dbReference type="CDD" id="cd19542">
    <property type="entry name" value="CT_NRPS-like"/>
    <property type="match status" value="2"/>
</dbReference>
<dbReference type="InterPro" id="IPR001242">
    <property type="entry name" value="Condensation_dom"/>
</dbReference>
<dbReference type="SMART" id="SM00823">
    <property type="entry name" value="PKS_PP"/>
    <property type="match status" value="4"/>
</dbReference>
<dbReference type="SUPFAM" id="SSF52777">
    <property type="entry name" value="CoA-dependent acyltransferases"/>
    <property type="match status" value="12"/>
</dbReference>
<evidence type="ECO:0000256" key="6">
    <source>
        <dbReference type="SAM" id="MobiDB-lite"/>
    </source>
</evidence>
<dbReference type="GO" id="GO:0043041">
    <property type="term" value="P:amino acid activation for nonribosomal peptide biosynthetic process"/>
    <property type="evidence" value="ECO:0007669"/>
    <property type="project" value="TreeGrafter"/>
</dbReference>
<feature type="region of interest" description="Disordered" evidence="6">
    <location>
        <begin position="4259"/>
        <end position="4287"/>
    </location>
</feature>
<protein>
    <recommendedName>
        <fullName evidence="7">Carrier domain-containing protein</fullName>
    </recommendedName>
</protein>
<dbReference type="FunFam" id="3.30.300.30:FF:000033">
    <property type="entry name" value="Nonribosomal siderophore peptide synthase SidC"/>
    <property type="match status" value="1"/>
</dbReference>
<dbReference type="SUPFAM" id="SSF47336">
    <property type="entry name" value="ACP-like"/>
    <property type="match status" value="5"/>
</dbReference>
<dbReference type="Pfam" id="PF00668">
    <property type="entry name" value="Condensation"/>
    <property type="match status" value="6"/>
</dbReference>
<dbReference type="GO" id="GO:0010106">
    <property type="term" value="P:cellular response to iron ion starvation"/>
    <property type="evidence" value="ECO:0007669"/>
    <property type="project" value="UniProtKB-ARBA"/>
</dbReference>
<feature type="domain" description="Carrier" evidence="7">
    <location>
        <begin position="3729"/>
        <end position="3806"/>
    </location>
</feature>
<dbReference type="NCBIfam" id="TIGR01733">
    <property type="entry name" value="AA-adenyl-dom"/>
    <property type="match status" value="3"/>
</dbReference>
<dbReference type="EMBL" id="ML996167">
    <property type="protein sequence ID" value="KAF2733065.1"/>
    <property type="molecule type" value="Genomic_DNA"/>
</dbReference>
<feature type="region of interest" description="Disordered" evidence="6">
    <location>
        <begin position="4816"/>
        <end position="4846"/>
    </location>
</feature>
<comment type="similarity">
    <text evidence="5">Belongs to the NRP synthetase family.</text>
</comment>
<comment type="pathway">
    <text evidence="1">Siderophore biosynthesis.</text>
</comment>
<reference evidence="8" key="1">
    <citation type="journal article" date="2020" name="Stud. Mycol.">
        <title>101 Dothideomycetes genomes: a test case for predicting lifestyles and emergence of pathogens.</title>
        <authorList>
            <person name="Haridas S."/>
            <person name="Albert R."/>
            <person name="Binder M."/>
            <person name="Bloem J."/>
            <person name="Labutti K."/>
            <person name="Salamov A."/>
            <person name="Andreopoulos B."/>
            <person name="Baker S."/>
            <person name="Barry K."/>
            <person name="Bills G."/>
            <person name="Bluhm B."/>
            <person name="Cannon C."/>
            <person name="Castanera R."/>
            <person name="Culley D."/>
            <person name="Daum C."/>
            <person name="Ezra D."/>
            <person name="Gonzalez J."/>
            <person name="Henrissat B."/>
            <person name="Kuo A."/>
            <person name="Liang C."/>
            <person name="Lipzen A."/>
            <person name="Lutzoni F."/>
            <person name="Magnuson J."/>
            <person name="Mondo S."/>
            <person name="Nolan M."/>
            <person name="Ohm R."/>
            <person name="Pangilinan J."/>
            <person name="Park H.-J."/>
            <person name="Ramirez L."/>
            <person name="Alfaro M."/>
            <person name="Sun H."/>
            <person name="Tritt A."/>
            <person name="Yoshinaga Y."/>
            <person name="Zwiers L.-H."/>
            <person name="Turgeon B."/>
            <person name="Goodwin S."/>
            <person name="Spatafora J."/>
            <person name="Crous P."/>
            <person name="Grigoriev I."/>
        </authorList>
    </citation>
    <scope>NUCLEOTIDE SEQUENCE</scope>
    <source>
        <strain evidence="8">CBS 125425</strain>
    </source>
</reference>
<dbReference type="OrthoDB" id="416786at2759"/>
<dbReference type="InterPro" id="IPR023213">
    <property type="entry name" value="CAT-like_dom_sf"/>
</dbReference>
<dbReference type="InterPro" id="IPR000873">
    <property type="entry name" value="AMP-dep_synth/lig_dom"/>
</dbReference>
<evidence type="ECO:0000256" key="5">
    <source>
        <dbReference type="ARBA" id="ARBA00029454"/>
    </source>
</evidence>
<dbReference type="Pfam" id="PF00501">
    <property type="entry name" value="AMP-binding"/>
    <property type="match status" value="4"/>
</dbReference>
<dbReference type="Gene3D" id="3.30.300.30">
    <property type="match status" value="4"/>
</dbReference>
<feature type="domain" description="Carrier" evidence="7">
    <location>
        <begin position="2649"/>
        <end position="2725"/>
    </location>
</feature>
<dbReference type="Pfam" id="PF13193">
    <property type="entry name" value="AMP-binding_C"/>
    <property type="match status" value="1"/>
</dbReference>
<evidence type="ECO:0000256" key="2">
    <source>
        <dbReference type="ARBA" id="ARBA00022450"/>
    </source>
</evidence>
<dbReference type="InterPro" id="IPR009081">
    <property type="entry name" value="PP-bd_ACP"/>
</dbReference>
<dbReference type="SUPFAM" id="SSF56801">
    <property type="entry name" value="Acetyl-CoA synthetase-like"/>
    <property type="match status" value="4"/>
</dbReference>
<dbReference type="Gene3D" id="3.30.559.10">
    <property type="entry name" value="Chloramphenicol acetyltransferase-like domain"/>
    <property type="match status" value="6"/>
</dbReference>